<organism evidence="2 3">
    <name type="scientific">Candidatus Rhodobacter oscarellae</name>
    <dbReference type="NCBI Taxonomy" id="1675527"/>
    <lineage>
        <taxon>Bacteria</taxon>
        <taxon>Pseudomonadati</taxon>
        <taxon>Pseudomonadota</taxon>
        <taxon>Alphaproteobacteria</taxon>
        <taxon>Rhodobacterales</taxon>
        <taxon>Rhodobacter group</taxon>
        <taxon>Rhodobacter</taxon>
    </lineage>
</organism>
<dbReference type="PATRIC" id="fig|1675527.3.peg.4487"/>
<dbReference type="Proteomes" id="UP000037178">
    <property type="component" value="Unassembled WGS sequence"/>
</dbReference>
<evidence type="ECO:0000313" key="2">
    <source>
        <dbReference type="EMBL" id="KMW59305.1"/>
    </source>
</evidence>
<keyword evidence="1" id="KW-0812">Transmembrane</keyword>
<comment type="caution">
    <text evidence="2">The sequence shown here is derived from an EMBL/GenBank/DDBJ whole genome shotgun (WGS) entry which is preliminary data.</text>
</comment>
<proteinExistence type="predicted"/>
<name>A0A0J9E935_9RHOB</name>
<sequence length="71" mass="8190">MWHIVFFIYVVLLIRLISMVEIGPASYGHRMAQLQNGTFIERTTARVMQMDPLSQSIALRIRVGMKRLGIN</sequence>
<accession>A0A0J9E935</accession>
<dbReference type="EMBL" id="LFTY01000002">
    <property type="protein sequence ID" value="KMW59305.1"/>
    <property type="molecule type" value="Genomic_DNA"/>
</dbReference>
<dbReference type="STRING" id="1675527.AIOL_004287"/>
<feature type="transmembrane region" description="Helical" evidence="1">
    <location>
        <begin position="6"/>
        <end position="27"/>
    </location>
</feature>
<protein>
    <submittedName>
        <fullName evidence="2">Uncharacterized protein</fullName>
    </submittedName>
</protein>
<keyword evidence="3" id="KW-1185">Reference proteome</keyword>
<keyword evidence="1" id="KW-0472">Membrane</keyword>
<evidence type="ECO:0000313" key="3">
    <source>
        <dbReference type="Proteomes" id="UP000037178"/>
    </source>
</evidence>
<dbReference type="AlphaFoldDB" id="A0A0J9E935"/>
<reference evidence="2 3" key="1">
    <citation type="submission" date="2015-06" db="EMBL/GenBank/DDBJ databases">
        <title>Draft genome sequence of an Alphaproteobacteria species associated to the Mediterranean sponge Oscarella lobularis.</title>
        <authorList>
            <person name="Jourda C."/>
            <person name="Santini S."/>
            <person name="Claverie J.-M."/>
        </authorList>
    </citation>
    <scope>NUCLEOTIDE SEQUENCE [LARGE SCALE GENOMIC DNA]</scope>
    <source>
        <strain evidence="2">IGS</strain>
    </source>
</reference>
<keyword evidence="1" id="KW-1133">Transmembrane helix</keyword>
<gene>
    <name evidence="2" type="ORF">AIOL_004287</name>
</gene>
<evidence type="ECO:0000256" key="1">
    <source>
        <dbReference type="SAM" id="Phobius"/>
    </source>
</evidence>